<dbReference type="Proteomes" id="UP000252585">
    <property type="component" value="Unassembled WGS sequence"/>
</dbReference>
<dbReference type="EC" id="3.5.1.88" evidence="6"/>
<keyword evidence="5 6" id="KW-0408">Iron</keyword>
<reference evidence="7 8" key="1">
    <citation type="submission" date="2018-07" db="EMBL/GenBank/DDBJ databases">
        <title>Genomic Encyclopedia of Type Strains, Phase IV (KMG-IV): sequencing the most valuable type-strain genomes for metagenomic binning, comparative biology and taxonomic classification.</title>
        <authorList>
            <person name="Goeker M."/>
        </authorList>
    </citation>
    <scope>NUCLEOTIDE SEQUENCE [LARGE SCALE GENOMIC DNA]</scope>
    <source>
        <strain evidence="7 8">DSM 27696</strain>
    </source>
</reference>
<evidence type="ECO:0000256" key="4">
    <source>
        <dbReference type="ARBA" id="ARBA00022917"/>
    </source>
</evidence>
<feature type="binding site" evidence="6">
    <location>
        <position position="156"/>
    </location>
    <ligand>
        <name>Fe cation</name>
        <dbReference type="ChEBI" id="CHEBI:24875"/>
    </ligand>
</feature>
<dbReference type="EMBL" id="QPJJ01000005">
    <property type="protein sequence ID" value="RCW71829.1"/>
    <property type="molecule type" value="Genomic_DNA"/>
</dbReference>
<comment type="similarity">
    <text evidence="1 6">Belongs to the polypeptide deformylase family.</text>
</comment>
<dbReference type="GO" id="GO:0046872">
    <property type="term" value="F:metal ion binding"/>
    <property type="evidence" value="ECO:0007669"/>
    <property type="project" value="UniProtKB-KW"/>
</dbReference>
<evidence type="ECO:0000256" key="5">
    <source>
        <dbReference type="ARBA" id="ARBA00023004"/>
    </source>
</evidence>
<dbReference type="SUPFAM" id="SSF56420">
    <property type="entry name" value="Peptide deformylase"/>
    <property type="match status" value="1"/>
</dbReference>
<dbReference type="PANTHER" id="PTHR10458:SF8">
    <property type="entry name" value="PEPTIDE DEFORMYLASE 2"/>
    <property type="match status" value="1"/>
</dbReference>
<evidence type="ECO:0000256" key="1">
    <source>
        <dbReference type="ARBA" id="ARBA00010759"/>
    </source>
</evidence>
<organism evidence="7 8">
    <name type="scientific">Saliterribacillus persicus</name>
    <dbReference type="NCBI Taxonomy" id="930114"/>
    <lineage>
        <taxon>Bacteria</taxon>
        <taxon>Bacillati</taxon>
        <taxon>Bacillota</taxon>
        <taxon>Bacilli</taxon>
        <taxon>Bacillales</taxon>
        <taxon>Bacillaceae</taxon>
        <taxon>Saliterribacillus</taxon>
    </lineage>
</organism>
<keyword evidence="3 6" id="KW-0378">Hydrolase</keyword>
<feature type="active site" evidence="6">
    <location>
        <position position="157"/>
    </location>
</feature>
<comment type="catalytic activity">
    <reaction evidence="6">
        <text>N-terminal N-formyl-L-methionyl-[peptide] + H2O = N-terminal L-methionyl-[peptide] + formate</text>
        <dbReference type="Rhea" id="RHEA:24420"/>
        <dbReference type="Rhea" id="RHEA-COMP:10639"/>
        <dbReference type="Rhea" id="RHEA-COMP:10640"/>
        <dbReference type="ChEBI" id="CHEBI:15377"/>
        <dbReference type="ChEBI" id="CHEBI:15740"/>
        <dbReference type="ChEBI" id="CHEBI:49298"/>
        <dbReference type="ChEBI" id="CHEBI:64731"/>
        <dbReference type="EC" id="3.5.1.88"/>
    </reaction>
</comment>
<dbReference type="NCBIfam" id="TIGR00079">
    <property type="entry name" value="pept_deformyl"/>
    <property type="match status" value="1"/>
</dbReference>
<dbReference type="Gene3D" id="3.90.45.10">
    <property type="entry name" value="Peptide deformylase"/>
    <property type="match status" value="1"/>
</dbReference>
<evidence type="ECO:0000256" key="6">
    <source>
        <dbReference type="HAMAP-Rule" id="MF_00163"/>
    </source>
</evidence>
<dbReference type="PANTHER" id="PTHR10458">
    <property type="entry name" value="PEPTIDE DEFORMYLASE"/>
    <property type="match status" value="1"/>
</dbReference>
<comment type="cofactor">
    <cofactor evidence="6">
        <name>Fe(2+)</name>
        <dbReference type="ChEBI" id="CHEBI:29033"/>
    </cofactor>
    <text evidence="6">Binds 1 Fe(2+) ion.</text>
</comment>
<comment type="caution">
    <text evidence="7">The sequence shown here is derived from an EMBL/GenBank/DDBJ whole genome shotgun (WGS) entry which is preliminary data.</text>
</comment>
<dbReference type="PRINTS" id="PR01576">
    <property type="entry name" value="PDEFORMYLASE"/>
</dbReference>
<dbReference type="Pfam" id="PF01327">
    <property type="entry name" value="Pep_deformylase"/>
    <property type="match status" value="1"/>
</dbReference>
<evidence type="ECO:0000256" key="3">
    <source>
        <dbReference type="ARBA" id="ARBA00022801"/>
    </source>
</evidence>
<accession>A0A368XWI7</accession>
<protein>
    <recommendedName>
        <fullName evidence="6">Peptide deformylase</fullName>
        <shortName evidence="6">PDF</shortName>
        <ecNumber evidence="6">3.5.1.88</ecNumber>
    </recommendedName>
    <alternativeName>
        <fullName evidence="6">Polypeptide deformylase</fullName>
    </alternativeName>
</protein>
<dbReference type="HAMAP" id="MF_00163">
    <property type="entry name" value="Pep_deformylase"/>
    <property type="match status" value="1"/>
</dbReference>
<dbReference type="CDD" id="cd00487">
    <property type="entry name" value="Pep_deformylase"/>
    <property type="match status" value="1"/>
</dbReference>
<dbReference type="InterPro" id="IPR036821">
    <property type="entry name" value="Peptide_deformylase_sf"/>
</dbReference>
<evidence type="ECO:0000313" key="8">
    <source>
        <dbReference type="Proteomes" id="UP000252585"/>
    </source>
</evidence>
<feature type="binding site" evidence="6">
    <location>
        <position position="160"/>
    </location>
    <ligand>
        <name>Fe cation</name>
        <dbReference type="ChEBI" id="CHEBI:24875"/>
    </ligand>
</feature>
<dbReference type="InterPro" id="IPR023635">
    <property type="entry name" value="Peptide_deformylase"/>
</dbReference>
<keyword evidence="2 6" id="KW-0479">Metal-binding</keyword>
<evidence type="ECO:0000256" key="2">
    <source>
        <dbReference type="ARBA" id="ARBA00022723"/>
    </source>
</evidence>
<proteinExistence type="inferred from homology"/>
<sequence>MKYVITMKDVVREGHPKLREVAKEVSLPATEKEKEILNNMLTFVKNSQDEDLAEKYDLRPGVGLAAPQIGISKRMIAVHFIDLNDELYDFALFNPKIISHSVRKAYLPGGEGCLSVDREVPGYVPRYAKITVQATDLEGNKIKMKLRDYAAIVFQHEIDHLNGIMFYDHINKEDPFFVPENSKAIEA</sequence>
<name>A0A368XWI7_9BACI</name>
<feature type="binding site" evidence="6">
    <location>
        <position position="113"/>
    </location>
    <ligand>
        <name>Fe cation</name>
        <dbReference type="ChEBI" id="CHEBI:24875"/>
    </ligand>
</feature>
<evidence type="ECO:0000313" key="7">
    <source>
        <dbReference type="EMBL" id="RCW71829.1"/>
    </source>
</evidence>
<dbReference type="GO" id="GO:0042586">
    <property type="term" value="F:peptide deformylase activity"/>
    <property type="evidence" value="ECO:0007669"/>
    <property type="project" value="UniProtKB-UniRule"/>
</dbReference>
<dbReference type="PIRSF" id="PIRSF004749">
    <property type="entry name" value="Pep_def"/>
    <property type="match status" value="1"/>
</dbReference>
<keyword evidence="4 6" id="KW-0648">Protein biosynthesis</keyword>
<keyword evidence="8" id="KW-1185">Reference proteome</keyword>
<dbReference type="GO" id="GO:0006412">
    <property type="term" value="P:translation"/>
    <property type="evidence" value="ECO:0007669"/>
    <property type="project" value="UniProtKB-UniRule"/>
</dbReference>
<dbReference type="FunFam" id="3.90.45.10:FF:000002">
    <property type="entry name" value="Peptide deformylase"/>
    <property type="match status" value="1"/>
</dbReference>
<dbReference type="AlphaFoldDB" id="A0A368XWI7"/>
<comment type="function">
    <text evidence="6">Removes the formyl group from the N-terminal Met of newly synthesized proteins. Requires at least a dipeptide for an efficient rate of reaction. N-terminal L-methionine is a prerequisite for activity but the enzyme has broad specificity at other positions.</text>
</comment>
<gene>
    <name evidence="6" type="primary">def</name>
    <name evidence="7" type="ORF">DFR57_10511</name>
</gene>